<accession>A0A0U1CWZ8</accession>
<evidence type="ECO:0000313" key="1">
    <source>
        <dbReference type="EMBL" id="CQD03620.1"/>
    </source>
</evidence>
<dbReference type="Proteomes" id="UP000199601">
    <property type="component" value="Unassembled WGS sequence"/>
</dbReference>
<gene>
    <name evidence="1" type="ORF">BN000_00604</name>
</gene>
<name>A0A0U1CWZ8_9MYCO</name>
<keyword evidence="2" id="KW-1185">Reference proteome</keyword>
<reference evidence="2" key="1">
    <citation type="submission" date="2015-03" db="EMBL/GenBank/DDBJ databases">
        <authorList>
            <person name="Urmite Genomes"/>
        </authorList>
    </citation>
    <scope>NUCLEOTIDE SEQUENCE [LARGE SCALE GENOMIC DNA]</scope>
    <source>
        <strain evidence="2">CSUR P1344</strain>
    </source>
</reference>
<dbReference type="EMBL" id="CTEC01000001">
    <property type="protein sequence ID" value="CQD03620.1"/>
    <property type="molecule type" value="Genomic_DNA"/>
</dbReference>
<evidence type="ECO:0000313" key="2">
    <source>
        <dbReference type="Proteomes" id="UP000199601"/>
    </source>
</evidence>
<proteinExistence type="predicted"/>
<organism evidence="1 2">
    <name type="scientific">Mycobacterium europaeum</name>
    <dbReference type="NCBI Taxonomy" id="761804"/>
    <lineage>
        <taxon>Bacteria</taxon>
        <taxon>Bacillati</taxon>
        <taxon>Actinomycetota</taxon>
        <taxon>Actinomycetes</taxon>
        <taxon>Mycobacteriales</taxon>
        <taxon>Mycobacteriaceae</taxon>
        <taxon>Mycobacterium</taxon>
        <taxon>Mycobacterium simiae complex</taxon>
    </lineage>
</organism>
<sequence length="53" mass="5571">MTAAVIFGGICDRCLKPFRTARFPNDCLCRACHIGGMTSAVERAVALVSGPVS</sequence>
<protein>
    <submittedName>
        <fullName evidence="1">Uncharacterized protein</fullName>
    </submittedName>
</protein>
<dbReference type="RefSeq" id="WP_167542624.1">
    <property type="nucleotide sequence ID" value="NZ_CTEC01000001.1"/>
</dbReference>
<dbReference type="AlphaFoldDB" id="A0A0U1CWZ8"/>